<dbReference type="EMBL" id="CP003540">
    <property type="protein sequence ID" value="AJF93825.1"/>
    <property type="molecule type" value="Genomic_DNA"/>
</dbReference>
<dbReference type="InterPro" id="IPR036388">
    <property type="entry name" value="WH-like_DNA-bd_sf"/>
</dbReference>
<gene>
    <name evidence="2" type="ORF">CP258_00675</name>
</gene>
<evidence type="ECO:0000313" key="2">
    <source>
        <dbReference type="EMBL" id="AJF93825.1"/>
    </source>
</evidence>
<evidence type="ECO:0000259" key="1">
    <source>
        <dbReference type="SMART" id="SM00418"/>
    </source>
</evidence>
<proteinExistence type="predicted"/>
<dbReference type="KEGG" id="coe:CP258_00675"/>
<dbReference type="GO" id="GO:0003700">
    <property type="term" value="F:DNA-binding transcription factor activity"/>
    <property type="evidence" value="ECO:0007669"/>
    <property type="project" value="InterPro"/>
</dbReference>
<dbReference type="SMART" id="SM00418">
    <property type="entry name" value="HTH_ARSR"/>
    <property type="match status" value="1"/>
</dbReference>
<dbReference type="Gene3D" id="1.10.10.10">
    <property type="entry name" value="Winged helix-like DNA-binding domain superfamily/Winged helix DNA-binding domain"/>
    <property type="match status" value="1"/>
</dbReference>
<dbReference type="InterPro" id="IPR036390">
    <property type="entry name" value="WH_DNA-bd_sf"/>
</dbReference>
<dbReference type="InterPro" id="IPR001845">
    <property type="entry name" value="HTH_ArsR_DNA-bd_dom"/>
</dbReference>
<feature type="domain" description="HTH arsR-type" evidence="1">
    <location>
        <begin position="94"/>
        <end position="167"/>
    </location>
</feature>
<sequence>MVVNSEIAALKDAVKLLESRICSLEDQRETPIFPSSAAIGPFWALDALNGRTSVKDQDSVVFAGKVQLEEGPVEWQQERLSENLLNREWDGSAAALAALGHPVRLELLRCIMNGTHKTADLAVLDILGTTGQLHHHLRQLVDAGWLQAVTRGYYEIPAARVIPLMVCIIASGE</sequence>
<protein>
    <submittedName>
        <fullName evidence="2">ArsR family transcriptional regulator</fullName>
    </submittedName>
</protein>
<dbReference type="InterPro" id="IPR011991">
    <property type="entry name" value="ArsR-like_HTH"/>
</dbReference>
<dbReference type="CDD" id="cd00090">
    <property type="entry name" value="HTH_ARSR"/>
    <property type="match status" value="1"/>
</dbReference>
<dbReference type="Proteomes" id="UP000006465">
    <property type="component" value="Chromosome"/>
</dbReference>
<reference evidence="2 3" key="1">
    <citation type="journal article" date="2013" name="J. Biotechnol.">
        <title>Genome sequence of Corynebacterium pseudotuberculosis biovar equi strain 258 and prediction of antigenic targets to improve biotechnological vaccine production.</title>
        <authorList>
            <person name="Soares S.C."/>
            <person name="Trost E."/>
            <person name="Ramos R.T."/>
            <person name="Carneiro A.R."/>
            <person name="Santos A.R."/>
            <person name="Pinto A.C."/>
            <person name="Barbosa E."/>
            <person name="Aburjaile F."/>
            <person name="Ali A."/>
            <person name="Diniz C.A."/>
            <person name="Hassan S.S."/>
            <person name="Fiaux K."/>
            <person name="Guimaraes L.C."/>
            <person name="Bakhtiar S.M."/>
            <person name="Pereira U."/>
            <person name="Almeida S.S."/>
            <person name="Abreu V.A."/>
            <person name="Rocha F.S."/>
            <person name="Dorella F.A."/>
            <person name="Miyoshi A."/>
            <person name="Silva A."/>
            <person name="Azevedo V."/>
            <person name="Tauch A."/>
        </authorList>
    </citation>
    <scope>NUCLEOTIDE SEQUENCE [LARGE SCALE GENOMIC DNA]</scope>
    <source>
        <strain evidence="2 3">258</strain>
    </source>
</reference>
<dbReference type="SUPFAM" id="SSF46785">
    <property type="entry name" value="Winged helix' DNA-binding domain"/>
    <property type="match status" value="1"/>
</dbReference>
<accession>A0AAU8RRS3</accession>
<name>A0AAU8RRS3_CORPS</name>
<organism evidence="2 3">
    <name type="scientific">Corynebacterium pseudotuberculosis 258</name>
    <dbReference type="NCBI Taxonomy" id="1168865"/>
    <lineage>
        <taxon>Bacteria</taxon>
        <taxon>Bacillati</taxon>
        <taxon>Actinomycetota</taxon>
        <taxon>Actinomycetes</taxon>
        <taxon>Mycobacteriales</taxon>
        <taxon>Corynebacteriaceae</taxon>
        <taxon>Corynebacterium</taxon>
    </lineage>
</organism>
<dbReference type="AlphaFoldDB" id="A0AAU8RRS3"/>
<evidence type="ECO:0000313" key="3">
    <source>
        <dbReference type="Proteomes" id="UP000006465"/>
    </source>
</evidence>